<evidence type="ECO:0000256" key="1">
    <source>
        <dbReference type="ARBA" id="ARBA00022448"/>
    </source>
</evidence>
<evidence type="ECO:0000256" key="5">
    <source>
        <dbReference type="ARBA" id="ARBA00063934"/>
    </source>
</evidence>
<comment type="caution">
    <text evidence="9">The sequence shown here is derived from an EMBL/GenBank/DDBJ whole genome shotgun (WGS) entry which is preliminary data.</text>
</comment>
<dbReference type="Proteomes" id="UP000034166">
    <property type="component" value="Unassembled WGS sequence"/>
</dbReference>
<dbReference type="FunFam" id="3.40.50.300:FF:000425">
    <property type="entry name" value="Probable ABC transporter, ATP-binding subunit"/>
    <property type="match status" value="1"/>
</dbReference>
<dbReference type="EMBL" id="LAYY01000001">
    <property type="protein sequence ID" value="KKK40015.1"/>
    <property type="molecule type" value="Genomic_DNA"/>
</dbReference>
<evidence type="ECO:0000256" key="2">
    <source>
        <dbReference type="ARBA" id="ARBA00022741"/>
    </source>
</evidence>
<dbReference type="InterPro" id="IPR017871">
    <property type="entry name" value="ABC_transporter-like_CS"/>
</dbReference>
<dbReference type="GO" id="GO:0015418">
    <property type="term" value="F:ABC-type quaternary ammonium compound transporting activity"/>
    <property type="evidence" value="ECO:0007669"/>
    <property type="project" value="UniProtKB-EC"/>
</dbReference>
<dbReference type="OrthoDB" id="9790614at2"/>
<evidence type="ECO:0000256" key="3">
    <source>
        <dbReference type="ARBA" id="ARBA00022840"/>
    </source>
</evidence>
<evidence type="ECO:0000259" key="8">
    <source>
        <dbReference type="PROSITE" id="PS50893"/>
    </source>
</evidence>
<dbReference type="Pfam" id="PF00005">
    <property type="entry name" value="ABC_tran"/>
    <property type="match status" value="1"/>
</dbReference>
<evidence type="ECO:0000256" key="6">
    <source>
        <dbReference type="ARBA" id="ARBA00066388"/>
    </source>
</evidence>
<evidence type="ECO:0000313" key="10">
    <source>
        <dbReference type="Proteomes" id="UP000034166"/>
    </source>
</evidence>
<accession>A0A0M2T5C0</accession>
<evidence type="ECO:0000256" key="7">
    <source>
        <dbReference type="ARBA" id="ARBA00070305"/>
    </source>
</evidence>
<name>A0A0M2T5C0_9BACI</name>
<dbReference type="SUPFAM" id="SSF52540">
    <property type="entry name" value="P-loop containing nucleoside triphosphate hydrolases"/>
    <property type="match status" value="1"/>
</dbReference>
<evidence type="ECO:0000256" key="4">
    <source>
        <dbReference type="ARBA" id="ARBA00052482"/>
    </source>
</evidence>
<dbReference type="RefSeq" id="WP_046521956.1">
    <property type="nucleotide sequence ID" value="NZ_LAYY01000001.1"/>
</dbReference>
<protein>
    <recommendedName>
        <fullName evidence="7">Carnitine transport ATP-binding protein OpuCA</fullName>
        <ecNumber evidence="6">7.6.2.9</ecNumber>
    </recommendedName>
</protein>
<sequence length="334" mass="37786">MSYVAIKNIRKTFNDQTVLHDIELSFEKGELVTLLGPSGCGKSTLLRILAGLTRQDSGTISLDGKDITNLKPKAREIGMVFQSYALFPNMTVLENISFGLKMKKEDSQTIKNKVARMIELTGLEGKENSYPRELSGGQQQRVALARSLVMEPKVLLLDEPLSALDAQIRKKLQQQLRTIQRELKMTMVLVTHDQEEAMAISDRIFILNQGRIAQQGTPNEIYARPANEFVAGFIGNYNVLTKEELARFIPNVANWSHSIYAIRPEAFTLKKDGKSYEITGLINQVSMLGNITRYTIQNDKMTMMIDQLHQTQSTLQENESRTFFLREEDIIPIA</sequence>
<dbReference type="GO" id="GO:0016887">
    <property type="term" value="F:ATP hydrolysis activity"/>
    <property type="evidence" value="ECO:0007669"/>
    <property type="project" value="InterPro"/>
</dbReference>
<dbReference type="SUPFAM" id="SSF50331">
    <property type="entry name" value="MOP-like"/>
    <property type="match status" value="1"/>
</dbReference>
<keyword evidence="10" id="KW-1185">Reference proteome</keyword>
<organism evidence="9 10">
    <name type="scientific">Mesobacillus campisalis</name>
    <dbReference type="NCBI Taxonomy" id="1408103"/>
    <lineage>
        <taxon>Bacteria</taxon>
        <taxon>Bacillati</taxon>
        <taxon>Bacillota</taxon>
        <taxon>Bacilli</taxon>
        <taxon>Bacillales</taxon>
        <taxon>Bacillaceae</taxon>
        <taxon>Mesobacillus</taxon>
    </lineage>
</organism>
<comment type="catalytic activity">
    <reaction evidence="4">
        <text>a quaternary ammonium(out) + ATP + H2O = a quaternary ammonium(in) + ADP + phosphate + H(+)</text>
        <dbReference type="Rhea" id="RHEA:11036"/>
        <dbReference type="ChEBI" id="CHEBI:15377"/>
        <dbReference type="ChEBI" id="CHEBI:15378"/>
        <dbReference type="ChEBI" id="CHEBI:30616"/>
        <dbReference type="ChEBI" id="CHEBI:35267"/>
        <dbReference type="ChEBI" id="CHEBI:43474"/>
        <dbReference type="ChEBI" id="CHEBI:456216"/>
        <dbReference type="EC" id="7.6.2.9"/>
    </reaction>
</comment>
<keyword evidence="2" id="KW-0547">Nucleotide-binding</keyword>
<feature type="domain" description="ABC transporter" evidence="8">
    <location>
        <begin position="4"/>
        <end position="234"/>
    </location>
</feature>
<dbReference type="Gene3D" id="3.40.50.300">
    <property type="entry name" value="P-loop containing nucleotide triphosphate hydrolases"/>
    <property type="match status" value="1"/>
</dbReference>
<dbReference type="SMART" id="SM00382">
    <property type="entry name" value="AAA"/>
    <property type="match status" value="1"/>
</dbReference>
<keyword evidence="3 9" id="KW-0067">ATP-binding</keyword>
<dbReference type="InterPro" id="IPR003593">
    <property type="entry name" value="AAA+_ATPase"/>
</dbReference>
<dbReference type="Gene3D" id="2.40.50.100">
    <property type="match status" value="1"/>
</dbReference>
<keyword evidence="1" id="KW-0813">Transport</keyword>
<evidence type="ECO:0000313" key="9">
    <source>
        <dbReference type="EMBL" id="KKK40015.1"/>
    </source>
</evidence>
<reference evidence="9 10" key="1">
    <citation type="submission" date="2015-04" db="EMBL/GenBank/DDBJ databases">
        <title>Taxonomic description and genome sequence of Bacillus campisalis sp. nov., a novel member of the genus Bacillus isolated from solar saltern.</title>
        <authorList>
            <person name="Mathan Kumar R."/>
            <person name="Kaur G."/>
            <person name="Kumar A."/>
            <person name="Singh N.K."/>
            <person name="Kaur N."/>
            <person name="Kumar N."/>
            <person name="Mayilraj S."/>
        </authorList>
    </citation>
    <scope>NUCLEOTIDE SEQUENCE [LARGE SCALE GENOMIC DNA]</scope>
    <source>
        <strain evidence="9 10">SA2-6</strain>
    </source>
</reference>
<proteinExistence type="predicted"/>
<dbReference type="PANTHER" id="PTHR42781">
    <property type="entry name" value="SPERMIDINE/PUTRESCINE IMPORT ATP-BINDING PROTEIN POTA"/>
    <property type="match status" value="1"/>
</dbReference>
<dbReference type="EC" id="7.6.2.9" evidence="6"/>
<dbReference type="InterPro" id="IPR008995">
    <property type="entry name" value="Mo/tungstate-bd_C_term_dom"/>
</dbReference>
<dbReference type="AlphaFoldDB" id="A0A0M2T5C0"/>
<dbReference type="GO" id="GO:0005524">
    <property type="term" value="F:ATP binding"/>
    <property type="evidence" value="ECO:0007669"/>
    <property type="project" value="UniProtKB-KW"/>
</dbReference>
<dbReference type="PATRIC" id="fig|1408103.3.peg.388"/>
<gene>
    <name evidence="9" type="ORF">WQ57_01740</name>
</gene>
<dbReference type="InterPro" id="IPR027417">
    <property type="entry name" value="P-loop_NTPase"/>
</dbReference>
<dbReference type="InterPro" id="IPR050093">
    <property type="entry name" value="ABC_SmlMolc_Importer"/>
</dbReference>
<dbReference type="InterPro" id="IPR003439">
    <property type="entry name" value="ABC_transporter-like_ATP-bd"/>
</dbReference>
<dbReference type="PANTHER" id="PTHR42781:SF9">
    <property type="entry name" value="AMINO ACID ABC TRANSPORTER, ATP-BINDING PROTEIN-RELATED"/>
    <property type="match status" value="1"/>
</dbReference>
<dbReference type="PROSITE" id="PS50893">
    <property type="entry name" value="ABC_TRANSPORTER_2"/>
    <property type="match status" value="1"/>
</dbReference>
<comment type="subunit">
    <text evidence="5">The complex is composed of two ATP-binding proteins (OpuCA), two transmembrane proteins (OpuCB and OpuCD) and a solute-binding protein (OpuCC).</text>
</comment>
<dbReference type="PROSITE" id="PS00211">
    <property type="entry name" value="ABC_TRANSPORTER_1"/>
    <property type="match status" value="1"/>
</dbReference>